<name>A0A1G6GN28_9GAMM</name>
<reference evidence="2" key="1">
    <citation type="submission" date="2016-09" db="EMBL/GenBank/DDBJ databases">
        <authorList>
            <person name="Varghese N."/>
            <person name="Submissions S."/>
        </authorList>
    </citation>
    <scope>NUCLEOTIDE SEQUENCE [LARGE SCALE GENOMIC DNA]</scope>
    <source>
        <strain evidence="2">ANC 3699</strain>
    </source>
</reference>
<dbReference type="AlphaFoldDB" id="A0A1G6GN28"/>
<protein>
    <submittedName>
        <fullName evidence="1">Uncharacterized protein</fullName>
    </submittedName>
</protein>
<dbReference type="EMBL" id="FMYK01000001">
    <property type="protein sequence ID" value="SDB83348.1"/>
    <property type="molecule type" value="Genomic_DNA"/>
</dbReference>
<organism evidence="1 2">
    <name type="scientific">Acinetobacter marinus</name>
    <dbReference type="NCBI Taxonomy" id="281375"/>
    <lineage>
        <taxon>Bacteria</taxon>
        <taxon>Pseudomonadati</taxon>
        <taxon>Pseudomonadota</taxon>
        <taxon>Gammaproteobacteria</taxon>
        <taxon>Moraxellales</taxon>
        <taxon>Moraxellaceae</taxon>
        <taxon>Acinetobacter</taxon>
    </lineage>
</organism>
<evidence type="ECO:0000313" key="2">
    <source>
        <dbReference type="Proteomes" id="UP000242317"/>
    </source>
</evidence>
<evidence type="ECO:0000313" key="1">
    <source>
        <dbReference type="EMBL" id="SDB83348.1"/>
    </source>
</evidence>
<keyword evidence="2" id="KW-1185">Reference proteome</keyword>
<dbReference type="Proteomes" id="UP000242317">
    <property type="component" value="Unassembled WGS sequence"/>
</dbReference>
<sequence>MYLVNDFYANNYFKFERFTSYWLYNTIQHQIHQHSLHLKSTKSCQTLMRK</sequence>
<proteinExistence type="predicted"/>
<accession>A0A1G6GN28</accession>
<gene>
    <name evidence="1" type="ORF">SAMN05421749_101186</name>
</gene>